<accession>A0ACC2QBB8</accession>
<proteinExistence type="predicted"/>
<evidence type="ECO:0000313" key="1">
    <source>
        <dbReference type="EMBL" id="KAJ8712937.1"/>
    </source>
</evidence>
<name>A0ACC2QBB8_9NEOP</name>
<sequence>MYTSLRQEKVDVLPEPIKSDADKKLYKTIRLQNGLTALLISDPTRPSVGNETSSSEEETSGSDETTDPESESGQSGHSAASDHHGTKRRGEYDEEKLAACALCIGVGSYSDPAEIQGLAHFVEHMVFMGSEKYPKENEFDSFIKKKGGSDNASTDCEVTTFYFEIQEKYLPKAMDMFSQFFVSPLMNKEAMQREREAIESEFAIASPSDSNRKDQLLSSLFPEGHPARTFTWGNLRSLKDDINDDEKLHLAAHAFRKRHYSAHRMTVAVQARMDLSALEEYVVNTFGHIPTNKLPSEDFSQYSFRPETVTPAFKSIYYVKPVGDTTEVTLTWCMRSLLSEYESKPHQYISYLLGHEGKGSLLSYLRKRVWALGIYTGNSESGIDYTSMYSLFSTQVVLTKDGLDHIDEVLEAIFSYINMLKQIGPSERIFNEIKTIEETSFRFEEESQPAEYVESLAENMHFYPPQHYITGDRLYYKYDPKGITELLDCMRADAVNIIILSNKHSTPIKYDSKEKWFGTEYKKMAIPGKWLDRWLNVKPYDNFFLPEKNVYITTDFSLVQPDPVYIDTAHELEIDLKGSPKDIHKRVEAANKDTTKILEHDDLIATVNHFRLDQPNLLRKNRHMELWYKPDFKFRFPTALLYFYFISPLSLKSPRDSCLLDLWTDVLQQGLKEEVYPANMADLSHSLYVGDKGLTMKVTGYSQNLHLLVELITREMRSSTQNLTSAMFEAVREVRARSYHNVLIKPHKLAKDVRMNILLMPYISPREKAAIIHNITLTELQQYSKRLLSKMYCQILMQGNLPWYRAIRIAENVHATLKWDALTEEEFPDVKVHQLPLGERKIRVLSLNEASTNSIITNYYQAEASTPKDTATLEVLMHHHQLLPGRGQHAQGHRHARSAHGKNEASTNSVITNYYQAEASTPKDTATLEVLMHHHQLLPGRGQHAQGHRHARSAHGKNEASTNSIITNYYQAEASTPKDTATLEVLMHHHQLLPGRGQHAQGHRHARSAHGKNEASTNSIITNYYQAEASTPKDTATLEVLMAEASTPKDTATLEVLMRHHQLLPGRGQHAQGHRHARSAHGKNEASTNSVITNYYQAEASTPKDTATLEVLMLLMEEPVFDNLRTKEQLGYSVFSMMRYTFGVLGFSITVNTQVDKFSVSYVDVRMEEFLKKFSRDIRRLTEKTLSITKQSLVQLKHTTDYELKEEVERNWREIISREYMFHRLFLEAAAIEKIRLSDIKSWVDDHFSTGNRSKFRKVSIQIMGHKSTNGTSPSNNAKKHYELTYLDASQPIGDTIENNADFIHNISAFKEDLPFINIPKVHLGQC</sequence>
<gene>
    <name evidence="1" type="ORF">PYW08_008241</name>
</gene>
<keyword evidence="2" id="KW-1185">Reference proteome</keyword>
<organism evidence="1 2">
    <name type="scientific">Mythimna loreyi</name>
    <dbReference type="NCBI Taxonomy" id="667449"/>
    <lineage>
        <taxon>Eukaryota</taxon>
        <taxon>Metazoa</taxon>
        <taxon>Ecdysozoa</taxon>
        <taxon>Arthropoda</taxon>
        <taxon>Hexapoda</taxon>
        <taxon>Insecta</taxon>
        <taxon>Pterygota</taxon>
        <taxon>Neoptera</taxon>
        <taxon>Endopterygota</taxon>
        <taxon>Lepidoptera</taxon>
        <taxon>Glossata</taxon>
        <taxon>Ditrysia</taxon>
        <taxon>Noctuoidea</taxon>
        <taxon>Noctuidae</taxon>
        <taxon>Noctuinae</taxon>
        <taxon>Hadenini</taxon>
        <taxon>Mythimna</taxon>
    </lineage>
</organism>
<reference evidence="1" key="1">
    <citation type="submission" date="2023-03" db="EMBL/GenBank/DDBJ databases">
        <title>Chromosome-level genomes of two armyworms, Mythimna separata and Mythimna loreyi, provide insights into the biosynthesis and reception of sex pheromones.</title>
        <authorList>
            <person name="Zhao H."/>
        </authorList>
    </citation>
    <scope>NUCLEOTIDE SEQUENCE</scope>
    <source>
        <strain evidence="1">BeijingLab</strain>
    </source>
</reference>
<dbReference type="Proteomes" id="UP001231649">
    <property type="component" value="Chromosome 21"/>
</dbReference>
<protein>
    <submittedName>
        <fullName evidence="1">Uncharacterized protein</fullName>
    </submittedName>
</protein>
<evidence type="ECO:0000313" key="2">
    <source>
        <dbReference type="Proteomes" id="UP001231649"/>
    </source>
</evidence>
<comment type="caution">
    <text evidence="1">The sequence shown here is derived from an EMBL/GenBank/DDBJ whole genome shotgun (WGS) entry which is preliminary data.</text>
</comment>
<dbReference type="EMBL" id="CM056797">
    <property type="protein sequence ID" value="KAJ8712937.1"/>
    <property type="molecule type" value="Genomic_DNA"/>
</dbReference>